<dbReference type="Proteomes" id="UP001139971">
    <property type="component" value="Unassembled WGS sequence"/>
</dbReference>
<evidence type="ECO:0000313" key="4">
    <source>
        <dbReference type="EMBL" id="MDC8016093.1"/>
    </source>
</evidence>
<proteinExistence type="predicted"/>
<dbReference type="AlphaFoldDB" id="A0A9X4BKV7"/>
<gene>
    <name evidence="4" type="ORF">OD750_026505</name>
</gene>
<dbReference type="SUPFAM" id="SSF47384">
    <property type="entry name" value="Homodimeric domain of signal transducing histidine kinase"/>
    <property type="match status" value="1"/>
</dbReference>
<comment type="caution">
    <text evidence="4">The sequence shown here is derived from an EMBL/GenBank/DDBJ whole genome shotgun (WGS) entry which is preliminary data.</text>
</comment>
<protein>
    <recommendedName>
        <fullName evidence="2">histidine kinase</fullName>
        <ecNumber evidence="2">2.7.13.3</ecNumber>
    </recommendedName>
</protein>
<keyword evidence="5" id="KW-1185">Reference proteome</keyword>
<organism evidence="4 5">
    <name type="scientific">Tahibacter soli</name>
    <dbReference type="NCBI Taxonomy" id="2983605"/>
    <lineage>
        <taxon>Bacteria</taxon>
        <taxon>Pseudomonadati</taxon>
        <taxon>Pseudomonadota</taxon>
        <taxon>Gammaproteobacteria</taxon>
        <taxon>Lysobacterales</taxon>
        <taxon>Rhodanobacteraceae</taxon>
        <taxon>Tahibacter</taxon>
    </lineage>
</organism>
<feature type="domain" description="Signal transduction histidine kinase dimerisation/phosphoacceptor" evidence="3">
    <location>
        <begin position="15"/>
        <end position="81"/>
    </location>
</feature>
<dbReference type="RefSeq" id="WP_263542619.1">
    <property type="nucleotide sequence ID" value="NZ_JAOVZO020000023.1"/>
</dbReference>
<dbReference type="InterPro" id="IPR003661">
    <property type="entry name" value="HisK_dim/P_dom"/>
</dbReference>
<dbReference type="EMBL" id="JAOVZO020000023">
    <property type="protein sequence ID" value="MDC8016093.1"/>
    <property type="molecule type" value="Genomic_DNA"/>
</dbReference>
<evidence type="ECO:0000313" key="5">
    <source>
        <dbReference type="Proteomes" id="UP001139971"/>
    </source>
</evidence>
<name>A0A9X4BKV7_9GAMM</name>
<evidence type="ECO:0000259" key="3">
    <source>
        <dbReference type="SMART" id="SM00388"/>
    </source>
</evidence>
<reference evidence="4" key="1">
    <citation type="submission" date="2023-02" db="EMBL/GenBank/DDBJ databases">
        <title>Tahibacter soli sp. nov. isolated from soil.</title>
        <authorList>
            <person name="Baek J.H."/>
            <person name="Lee J.K."/>
            <person name="Choi D.G."/>
            <person name="Jeon C.O."/>
        </authorList>
    </citation>
    <scope>NUCLEOTIDE SEQUENCE</scope>
    <source>
        <strain evidence="4">BL</strain>
    </source>
</reference>
<accession>A0A9X4BKV7</accession>
<dbReference type="InterPro" id="IPR036097">
    <property type="entry name" value="HisK_dim/P_sf"/>
</dbReference>
<comment type="catalytic activity">
    <reaction evidence="1">
        <text>ATP + protein L-histidine = ADP + protein N-phospho-L-histidine.</text>
        <dbReference type="EC" id="2.7.13.3"/>
    </reaction>
</comment>
<evidence type="ECO:0000256" key="1">
    <source>
        <dbReference type="ARBA" id="ARBA00000085"/>
    </source>
</evidence>
<sequence length="228" mass="23883">MSEAALTGATEGTPVRHAWLDRLAHDLRSAYSPVSIGITMLRSGRLEPAQQAELLAAMQRQSETLVQMLDDISDLVASRHGAKTATSIAHLFDTVRARTAARLADAGVALDARVPAEPATLRGESRALARLLVQIVLHAAQIAGRGSRVVVDAQPRDGQPALRVTVADATEAGTVEAFAAFVARLEHPAAPHLADAAAHDILARHNAHVVALGGDAPGVLVRLAARSD</sequence>
<dbReference type="SMART" id="SM00388">
    <property type="entry name" value="HisKA"/>
    <property type="match status" value="1"/>
</dbReference>
<evidence type="ECO:0000256" key="2">
    <source>
        <dbReference type="ARBA" id="ARBA00012438"/>
    </source>
</evidence>
<dbReference type="Gene3D" id="3.30.565.10">
    <property type="entry name" value="Histidine kinase-like ATPase, C-terminal domain"/>
    <property type="match status" value="1"/>
</dbReference>
<dbReference type="EC" id="2.7.13.3" evidence="2"/>
<dbReference type="GO" id="GO:0000155">
    <property type="term" value="F:phosphorelay sensor kinase activity"/>
    <property type="evidence" value="ECO:0007669"/>
    <property type="project" value="InterPro"/>
</dbReference>
<dbReference type="InterPro" id="IPR036890">
    <property type="entry name" value="HATPase_C_sf"/>
</dbReference>